<evidence type="ECO:0000313" key="1">
    <source>
        <dbReference type="EMBL" id="BBO69140.1"/>
    </source>
</evidence>
<evidence type="ECO:0008006" key="3">
    <source>
        <dbReference type="Google" id="ProtNLM"/>
    </source>
</evidence>
<gene>
    <name evidence="1" type="ORF">DSCA_30700</name>
</gene>
<proteinExistence type="predicted"/>
<organism evidence="1 2">
    <name type="scientific">Desulfosarcina alkanivorans</name>
    <dbReference type="NCBI Taxonomy" id="571177"/>
    <lineage>
        <taxon>Bacteria</taxon>
        <taxon>Pseudomonadati</taxon>
        <taxon>Thermodesulfobacteriota</taxon>
        <taxon>Desulfobacteria</taxon>
        <taxon>Desulfobacterales</taxon>
        <taxon>Desulfosarcinaceae</taxon>
        <taxon>Desulfosarcina</taxon>
    </lineage>
</organism>
<sequence length="190" mass="22124">MNRSCRRFTGFFVLGIFFLTVHGLAMAKDATLTNIIVTNTRDDLLVYLSVEDAFTQKIEDAVKRGVPASFSFFVNLYRTRGMWFDKKMADLTIEHTIKYNSLKKEYAVSRSWDTSSPVIVQSFDAAKKLMTEIDSLKVIPLGLLEKGKQYQIQAKAKLSRVTLPYYLHYVLFFLSLWDFETDWYTIDFIY</sequence>
<protein>
    <recommendedName>
        <fullName evidence="3">DUF4390 domain-containing protein</fullName>
    </recommendedName>
</protein>
<dbReference type="RefSeq" id="WP_155317219.1">
    <property type="nucleotide sequence ID" value="NZ_AP021874.1"/>
</dbReference>
<dbReference type="AlphaFoldDB" id="A0A5K7YLN7"/>
<dbReference type="InterPro" id="IPR025500">
    <property type="entry name" value="DUF4390"/>
</dbReference>
<accession>A0A5K7YLN7</accession>
<dbReference type="Pfam" id="PF14334">
    <property type="entry name" value="DUF4390"/>
    <property type="match status" value="1"/>
</dbReference>
<dbReference type="Proteomes" id="UP000427906">
    <property type="component" value="Chromosome"/>
</dbReference>
<dbReference type="KEGG" id="dalk:DSCA_30700"/>
<reference evidence="1 2" key="1">
    <citation type="submission" date="2019-11" db="EMBL/GenBank/DDBJ databases">
        <title>Comparative genomics of hydrocarbon-degrading Desulfosarcina strains.</title>
        <authorList>
            <person name="Watanabe M."/>
            <person name="Kojima H."/>
            <person name="Fukui M."/>
        </authorList>
    </citation>
    <scope>NUCLEOTIDE SEQUENCE [LARGE SCALE GENOMIC DNA]</scope>
    <source>
        <strain evidence="1 2">PL12</strain>
    </source>
</reference>
<evidence type="ECO:0000313" key="2">
    <source>
        <dbReference type="Proteomes" id="UP000427906"/>
    </source>
</evidence>
<dbReference type="OrthoDB" id="5431158at2"/>
<name>A0A5K7YLN7_9BACT</name>
<keyword evidence="2" id="KW-1185">Reference proteome</keyword>
<dbReference type="EMBL" id="AP021874">
    <property type="protein sequence ID" value="BBO69140.1"/>
    <property type="molecule type" value="Genomic_DNA"/>
</dbReference>